<keyword evidence="4" id="KW-1185">Reference proteome</keyword>
<sequence length="235" mass="26691">MKENEMNKAANLFSTPIRAKITVDKNVASCLVCKFQIDEVYANARFLLGCRVDIKTETDDTYQGIFQAFSHSIIFSKYNGQILERELEPWDEKAGENDMFRTNEHYGLSTYDNTLSGYTTPLERKNTTNTTKIALEIGSSPNYLARTAVENGDEEEKFSAVAYIISFTILLPPPIPFFPSIISFFIFPFHHLHLHSFPLLSAPPTPFFPSIISTILLPPPPLSFFPSKKCYEKKN</sequence>
<dbReference type="EnsemblMetazoa" id="SMAR009297-RA">
    <property type="protein sequence ID" value="SMAR009297-PA"/>
    <property type="gene ID" value="SMAR009297"/>
</dbReference>
<dbReference type="Proteomes" id="UP000014500">
    <property type="component" value="Unassembled WGS sequence"/>
</dbReference>
<dbReference type="AlphaFoldDB" id="T1J6M5"/>
<dbReference type="GO" id="GO:0010494">
    <property type="term" value="C:cytoplasmic stress granule"/>
    <property type="evidence" value="ECO:0007669"/>
    <property type="project" value="TreeGrafter"/>
</dbReference>
<feature type="transmembrane region" description="Helical" evidence="1">
    <location>
        <begin position="160"/>
        <end position="187"/>
    </location>
</feature>
<dbReference type="GO" id="GO:0003729">
    <property type="term" value="F:mRNA binding"/>
    <property type="evidence" value="ECO:0007669"/>
    <property type="project" value="TreeGrafter"/>
</dbReference>
<dbReference type="PANTHER" id="PTHR12854:SF7">
    <property type="entry name" value="ATAXIN-2 HOMOLOG"/>
    <property type="match status" value="1"/>
</dbReference>
<reference evidence="4" key="1">
    <citation type="submission" date="2011-05" db="EMBL/GenBank/DDBJ databases">
        <authorList>
            <person name="Richards S.R."/>
            <person name="Qu J."/>
            <person name="Jiang H."/>
            <person name="Jhangiani S.N."/>
            <person name="Agravi P."/>
            <person name="Goodspeed R."/>
            <person name="Gross S."/>
            <person name="Mandapat C."/>
            <person name="Jackson L."/>
            <person name="Mathew T."/>
            <person name="Pu L."/>
            <person name="Thornton R."/>
            <person name="Saada N."/>
            <person name="Wilczek-Boney K.B."/>
            <person name="Lee S."/>
            <person name="Kovar C."/>
            <person name="Wu Y."/>
            <person name="Scherer S.E."/>
            <person name="Worley K.C."/>
            <person name="Muzny D.M."/>
            <person name="Gibbs R."/>
        </authorList>
    </citation>
    <scope>NUCLEOTIDE SEQUENCE</scope>
    <source>
        <strain evidence="4">Brora</strain>
    </source>
</reference>
<keyword evidence="1" id="KW-0812">Transmembrane</keyword>
<evidence type="ECO:0000313" key="3">
    <source>
        <dbReference type="EnsemblMetazoa" id="SMAR009297-PA"/>
    </source>
</evidence>
<keyword evidence="1" id="KW-0472">Membrane</keyword>
<dbReference type="InterPro" id="IPR009604">
    <property type="entry name" value="LsmAD_domain"/>
</dbReference>
<dbReference type="GO" id="GO:0034063">
    <property type="term" value="P:stress granule assembly"/>
    <property type="evidence" value="ECO:0007669"/>
    <property type="project" value="TreeGrafter"/>
</dbReference>
<proteinExistence type="predicted"/>
<dbReference type="HOGENOM" id="CLU_1181513_0_0_1"/>
<dbReference type="PANTHER" id="PTHR12854">
    <property type="entry name" value="ATAXIN 2-RELATED"/>
    <property type="match status" value="1"/>
</dbReference>
<dbReference type="STRING" id="126957.T1J6M5"/>
<evidence type="ECO:0000313" key="4">
    <source>
        <dbReference type="Proteomes" id="UP000014500"/>
    </source>
</evidence>
<name>T1J6M5_STRMM</name>
<dbReference type="SMART" id="SM01272">
    <property type="entry name" value="LsmAD"/>
    <property type="match status" value="1"/>
</dbReference>
<feature type="transmembrane region" description="Helical" evidence="1">
    <location>
        <begin position="207"/>
        <end position="225"/>
    </location>
</feature>
<organism evidence="3 4">
    <name type="scientific">Strigamia maritima</name>
    <name type="common">European centipede</name>
    <name type="synonym">Geophilus maritimus</name>
    <dbReference type="NCBI Taxonomy" id="126957"/>
    <lineage>
        <taxon>Eukaryota</taxon>
        <taxon>Metazoa</taxon>
        <taxon>Ecdysozoa</taxon>
        <taxon>Arthropoda</taxon>
        <taxon>Myriapoda</taxon>
        <taxon>Chilopoda</taxon>
        <taxon>Pleurostigmophora</taxon>
        <taxon>Geophilomorpha</taxon>
        <taxon>Linotaeniidae</taxon>
        <taxon>Strigamia</taxon>
    </lineage>
</organism>
<reference evidence="3" key="2">
    <citation type="submission" date="2015-02" db="UniProtKB">
        <authorList>
            <consortium name="EnsemblMetazoa"/>
        </authorList>
    </citation>
    <scope>IDENTIFICATION</scope>
</reference>
<feature type="domain" description="LsmAD" evidence="2">
    <location>
        <begin position="106"/>
        <end position="164"/>
    </location>
</feature>
<keyword evidence="1" id="KW-1133">Transmembrane helix</keyword>
<evidence type="ECO:0000256" key="1">
    <source>
        <dbReference type="SAM" id="Phobius"/>
    </source>
</evidence>
<dbReference type="eggNOG" id="KOG2375">
    <property type="taxonomic scope" value="Eukaryota"/>
</dbReference>
<dbReference type="InterPro" id="IPR045117">
    <property type="entry name" value="ATXN2-like"/>
</dbReference>
<dbReference type="EMBL" id="JH431880">
    <property type="status" value="NOT_ANNOTATED_CDS"/>
    <property type="molecule type" value="Genomic_DNA"/>
</dbReference>
<protein>
    <recommendedName>
        <fullName evidence="2">LsmAD domain-containing protein</fullName>
    </recommendedName>
</protein>
<evidence type="ECO:0000259" key="2">
    <source>
        <dbReference type="SMART" id="SM01272"/>
    </source>
</evidence>
<accession>T1J6M5</accession>